<organism evidence="31 32">
    <name type="scientific">Saitoella complicata (strain BCRC 22490 / CBS 7301 / JCM 7358 / NBRC 10748 / NRRL Y-17804)</name>
    <dbReference type="NCBI Taxonomy" id="698492"/>
    <lineage>
        <taxon>Eukaryota</taxon>
        <taxon>Fungi</taxon>
        <taxon>Dikarya</taxon>
        <taxon>Ascomycota</taxon>
        <taxon>Taphrinomycotina</taxon>
        <taxon>Taphrinomycotina incertae sedis</taxon>
        <taxon>Saitoella</taxon>
    </lineage>
</organism>
<evidence type="ECO:0000256" key="22">
    <source>
        <dbReference type="ARBA" id="ARBA00048462"/>
    </source>
</evidence>
<evidence type="ECO:0000313" key="32">
    <source>
        <dbReference type="Proteomes" id="UP000033140"/>
    </source>
</evidence>
<dbReference type="Pfam" id="PF01575">
    <property type="entry name" value="MaoC_dehydratas"/>
    <property type="match status" value="1"/>
</dbReference>
<keyword evidence="19" id="KW-0511">Multifunctional enzyme</keyword>
<evidence type="ECO:0000256" key="7">
    <source>
        <dbReference type="ARBA" id="ARBA00013256"/>
    </source>
</evidence>
<keyword evidence="17" id="KW-0275">Fatty acid biosynthesis</keyword>
<dbReference type="SMART" id="SM00827">
    <property type="entry name" value="PKS_AT"/>
    <property type="match status" value="1"/>
</dbReference>
<feature type="active site" description="For acetyltransferase activity" evidence="29">
    <location>
        <position position="272"/>
    </location>
</feature>
<evidence type="ECO:0000256" key="13">
    <source>
        <dbReference type="ARBA" id="ARBA00022857"/>
    </source>
</evidence>
<dbReference type="FunFam" id="3.20.20.70:FF:000078">
    <property type="entry name" value="Fatty acid synthase beta subunit dehydratase"/>
    <property type="match status" value="1"/>
</dbReference>
<dbReference type="PANTHER" id="PTHR10982">
    <property type="entry name" value="MALONYL COA-ACYL CARRIER PROTEIN TRANSACYLASE"/>
    <property type="match status" value="1"/>
</dbReference>
<reference evidence="31 32" key="1">
    <citation type="journal article" date="2011" name="J. Gen. Appl. Microbiol.">
        <title>Draft genome sequencing of the enigmatic yeast Saitoella complicata.</title>
        <authorList>
            <person name="Nishida H."/>
            <person name="Hamamoto M."/>
            <person name="Sugiyama J."/>
        </authorList>
    </citation>
    <scope>NUCLEOTIDE SEQUENCE [LARGE SCALE GENOMIC DNA]</scope>
    <source>
        <strain evidence="31 32">NRRL Y-17804</strain>
    </source>
</reference>
<dbReference type="Pfam" id="PF00698">
    <property type="entry name" value="Acyl_transf_1"/>
    <property type="match status" value="1"/>
</dbReference>
<evidence type="ECO:0000256" key="26">
    <source>
        <dbReference type="ARBA" id="ARBA00058855"/>
    </source>
</evidence>
<dbReference type="InterPro" id="IPR016452">
    <property type="entry name" value="Fas1/AflB-like"/>
</dbReference>
<dbReference type="GO" id="GO:0004313">
    <property type="term" value="F:[acyl-carrier-protein] S-acetyltransferase activity"/>
    <property type="evidence" value="ECO:0007669"/>
    <property type="project" value="UniProtKB-EC"/>
</dbReference>
<dbReference type="FunFam" id="3.10.129.10:FF:000015">
    <property type="entry name" value="Fatty acid synthase subunit beta"/>
    <property type="match status" value="1"/>
</dbReference>
<dbReference type="Gene3D" id="3.40.366.10">
    <property type="entry name" value="Malonyl-Coenzyme A Acyl Carrier Protein, domain 2"/>
    <property type="match status" value="3"/>
</dbReference>
<keyword evidence="15 28" id="KW-0520">NAD</keyword>
<dbReference type="FunFam" id="3.40.366.10:FF:000006">
    <property type="entry name" value="Fatty acid synthase beta subunit dehydratase"/>
    <property type="match status" value="1"/>
</dbReference>
<keyword evidence="13 28" id="KW-0521">NADP</keyword>
<dbReference type="EC" id="2.3.1.86" evidence="4"/>
<keyword evidence="11 28" id="KW-0378">Hydrolase</keyword>
<evidence type="ECO:0000313" key="31">
    <source>
        <dbReference type="EMBL" id="GAO52093.1"/>
    </source>
</evidence>
<reference evidence="31 32" key="2">
    <citation type="journal article" date="2014" name="J. Gen. Appl. Microbiol.">
        <title>The early diverging ascomycetous budding yeast Saitoella complicata has three histone deacetylases belonging to the Clr6, Hos2, and Rpd3 lineages.</title>
        <authorList>
            <person name="Nishida H."/>
            <person name="Matsumoto T."/>
            <person name="Kondo S."/>
            <person name="Hamamoto M."/>
            <person name="Yoshikawa H."/>
        </authorList>
    </citation>
    <scope>NUCLEOTIDE SEQUENCE [LARGE SCALE GENOMIC DNA]</scope>
    <source>
        <strain evidence="31 32">NRRL Y-17804</strain>
    </source>
</reference>
<dbReference type="Gene3D" id="6.20.240.10">
    <property type="match status" value="1"/>
</dbReference>
<evidence type="ECO:0000256" key="21">
    <source>
        <dbReference type="ARBA" id="ARBA00048237"/>
    </source>
</evidence>
<dbReference type="Gene3D" id="1.20.1050.120">
    <property type="match status" value="1"/>
</dbReference>
<name>A0A0E9NQM0_SAICN</name>
<gene>
    <name evidence="31" type="ORF">G7K_6179-t1</name>
</gene>
<dbReference type="GO" id="GO:0019171">
    <property type="term" value="F:(3R)-hydroxyacyl-[acyl-carrier-protein] dehydratase activity"/>
    <property type="evidence" value="ECO:0007669"/>
    <property type="project" value="UniProtKB-EC"/>
</dbReference>
<dbReference type="InterPro" id="IPR029069">
    <property type="entry name" value="HotDog_dom_sf"/>
</dbReference>
<evidence type="ECO:0000256" key="17">
    <source>
        <dbReference type="ARBA" id="ARBA00023160"/>
    </source>
</evidence>
<dbReference type="Gene3D" id="6.10.140.1400">
    <property type="match status" value="1"/>
</dbReference>
<dbReference type="InterPro" id="IPR016035">
    <property type="entry name" value="Acyl_Trfase/lysoPLipase"/>
</dbReference>
<dbReference type="FunFam" id="3.10.129.10:FF:000017">
    <property type="entry name" value="Fatty acid synthase beta subunit dehydratase"/>
    <property type="match status" value="1"/>
</dbReference>
<dbReference type="FunFam" id="3.30.70.3330:FF:000001">
    <property type="entry name" value="Fatty acid synthase subunit beta dehydratase"/>
    <property type="match status" value="1"/>
</dbReference>
<dbReference type="InterPro" id="IPR032088">
    <property type="entry name" value="SAT"/>
</dbReference>
<keyword evidence="32" id="KW-1185">Reference proteome</keyword>
<evidence type="ECO:0000256" key="12">
    <source>
        <dbReference type="ARBA" id="ARBA00022832"/>
    </source>
</evidence>
<evidence type="ECO:0000256" key="23">
    <source>
        <dbReference type="ARBA" id="ARBA00048536"/>
    </source>
</evidence>
<dbReference type="PIRSF" id="PIRSF005562">
    <property type="entry name" value="FAS_yeast_beta"/>
    <property type="match status" value="1"/>
</dbReference>
<keyword evidence="9" id="KW-0444">Lipid biosynthesis</keyword>
<dbReference type="PRINTS" id="PR01483">
    <property type="entry name" value="FASYNTHASE"/>
</dbReference>
<dbReference type="Proteomes" id="UP000033140">
    <property type="component" value="Unassembled WGS sequence"/>
</dbReference>
<dbReference type="EC" id="1.3.1.9" evidence="5"/>
<keyword evidence="16" id="KW-0443">Lipid metabolism</keyword>
<evidence type="ECO:0000256" key="27">
    <source>
        <dbReference type="ARBA" id="ARBA00068309"/>
    </source>
</evidence>
<evidence type="ECO:0000256" key="5">
    <source>
        <dbReference type="ARBA" id="ARBA00012996"/>
    </source>
</evidence>
<dbReference type="OMA" id="HFMDNYG"/>
<evidence type="ECO:0000256" key="15">
    <source>
        <dbReference type="ARBA" id="ARBA00023027"/>
    </source>
</evidence>
<dbReference type="OrthoDB" id="5417908at2759"/>
<dbReference type="EC" id="3.1.2.14" evidence="3"/>
<evidence type="ECO:0000256" key="4">
    <source>
        <dbReference type="ARBA" id="ARBA00012878"/>
    </source>
</evidence>
<dbReference type="Pfam" id="PF08354">
    <property type="entry name" value="Fas1-AflB-like_hel"/>
    <property type="match status" value="1"/>
</dbReference>
<dbReference type="Gene3D" id="3.30.1120.100">
    <property type="match status" value="1"/>
</dbReference>
<comment type="catalytic activity">
    <reaction evidence="1">
        <text>a (3R)-hydroxyacyl-[ACP] = a (2E)-enoyl-[ACP] + H2O</text>
        <dbReference type="Rhea" id="RHEA:13097"/>
        <dbReference type="Rhea" id="RHEA-COMP:9925"/>
        <dbReference type="Rhea" id="RHEA-COMP:9945"/>
        <dbReference type="ChEBI" id="CHEBI:15377"/>
        <dbReference type="ChEBI" id="CHEBI:78784"/>
        <dbReference type="ChEBI" id="CHEBI:78827"/>
        <dbReference type="EC" id="4.2.1.59"/>
    </reaction>
</comment>
<dbReference type="PANTHER" id="PTHR10982:SF21">
    <property type="entry name" value="FATTY ACID SYNTHASE SUBUNIT BETA"/>
    <property type="match status" value="1"/>
</dbReference>
<evidence type="ECO:0000256" key="25">
    <source>
        <dbReference type="ARBA" id="ARBA00048835"/>
    </source>
</evidence>
<dbReference type="Gene3D" id="6.10.60.10">
    <property type="match status" value="1"/>
</dbReference>
<dbReference type="Pfam" id="PF13452">
    <property type="entry name" value="FAS1_DH_region"/>
    <property type="match status" value="1"/>
</dbReference>
<comment type="subunit">
    <text evidence="20">[Alpha(6)beta(6)] hexamers of two multifunctional subunits (alpha and beta).</text>
</comment>
<evidence type="ECO:0000259" key="30">
    <source>
        <dbReference type="SMART" id="SM00827"/>
    </source>
</evidence>
<dbReference type="InterPro" id="IPR040883">
    <property type="entry name" value="FAS_meander"/>
</dbReference>
<dbReference type="EC" id="2.3.1.38" evidence="7"/>
<evidence type="ECO:0000256" key="3">
    <source>
        <dbReference type="ARBA" id="ARBA00012480"/>
    </source>
</evidence>
<reference evidence="31 32" key="3">
    <citation type="journal article" date="2015" name="Genome Announc.">
        <title>Draft Genome Sequence of the Archiascomycetous Yeast Saitoella complicata.</title>
        <authorList>
            <person name="Yamauchi K."/>
            <person name="Kondo S."/>
            <person name="Hamamoto M."/>
            <person name="Takahashi Y."/>
            <person name="Ogura Y."/>
            <person name="Hayashi T."/>
            <person name="Nishida H."/>
        </authorList>
    </citation>
    <scope>NUCLEOTIDE SEQUENCE [LARGE SCALE GENOMIC DNA]</scope>
    <source>
        <strain evidence="31 32">NRRL Y-17804</strain>
    </source>
</reference>
<evidence type="ECO:0000256" key="14">
    <source>
        <dbReference type="ARBA" id="ARBA00023002"/>
    </source>
</evidence>
<keyword evidence="12" id="KW-0276">Fatty acid metabolism</keyword>
<evidence type="ECO:0000256" key="20">
    <source>
        <dbReference type="ARBA" id="ARBA00033756"/>
    </source>
</evidence>
<dbReference type="InterPro" id="IPR002539">
    <property type="entry name" value="MaoC-like_dom"/>
</dbReference>
<comment type="caution">
    <text evidence="31">The sequence shown here is derived from an EMBL/GenBank/DDBJ whole genome shotgun (WGS) entry which is preliminary data.</text>
</comment>
<dbReference type="Pfam" id="PF17828">
    <property type="entry name" value="FAS_N"/>
    <property type="match status" value="1"/>
</dbReference>
<evidence type="ECO:0000256" key="24">
    <source>
        <dbReference type="ARBA" id="ARBA00048572"/>
    </source>
</evidence>
<keyword evidence="10 28" id="KW-0808">Transferase</keyword>
<dbReference type="GO" id="GO:0004321">
    <property type="term" value="F:fatty-acyl-CoA synthase activity"/>
    <property type="evidence" value="ECO:0007669"/>
    <property type="project" value="UniProtKB-EC"/>
</dbReference>
<dbReference type="STRING" id="698492.A0A0E9NQM0"/>
<evidence type="ECO:0000256" key="11">
    <source>
        <dbReference type="ARBA" id="ARBA00022801"/>
    </source>
</evidence>
<dbReference type="FunFam" id="1.20.930.70:FF:000001">
    <property type="entry name" value="Fatty acid synthase beta subunit dehydratase"/>
    <property type="match status" value="1"/>
</dbReference>
<dbReference type="Gene3D" id="3.10.129.10">
    <property type="entry name" value="Hotdog Thioesterase"/>
    <property type="match status" value="1"/>
</dbReference>
<accession>A0A0E9NQM0</accession>
<dbReference type="InterPro" id="IPR013565">
    <property type="entry name" value="Fas1/AflB-like_central"/>
</dbReference>
<protein>
    <recommendedName>
        <fullName evidence="27">Fatty acid synthase subunit beta</fullName>
        <ecNumber evidence="5">1.3.1.9</ecNumber>
        <ecNumber evidence="7">2.3.1.38</ecNumber>
        <ecNumber evidence="8">2.3.1.39</ecNumber>
        <ecNumber evidence="4">2.3.1.86</ecNumber>
        <ecNumber evidence="3">3.1.2.14</ecNumber>
        <ecNumber evidence="6">4.2.1.59</ecNumber>
    </recommendedName>
</protein>
<proteinExistence type="inferred from homology"/>
<comment type="catalytic activity">
    <reaction evidence="22">
        <text>holo-[ACP] + malonyl-CoA = malonyl-[ACP] + CoA</text>
        <dbReference type="Rhea" id="RHEA:41792"/>
        <dbReference type="Rhea" id="RHEA-COMP:9623"/>
        <dbReference type="Rhea" id="RHEA-COMP:9685"/>
        <dbReference type="ChEBI" id="CHEBI:57287"/>
        <dbReference type="ChEBI" id="CHEBI:57384"/>
        <dbReference type="ChEBI" id="CHEBI:64479"/>
        <dbReference type="ChEBI" id="CHEBI:78449"/>
        <dbReference type="EC" id="2.3.1.39"/>
    </reaction>
</comment>
<evidence type="ECO:0000256" key="28">
    <source>
        <dbReference type="PIRNR" id="PIRNR005562"/>
    </source>
</evidence>
<dbReference type="FunFam" id="3.40.366.10:FF:000003">
    <property type="entry name" value="Fatty acid synthase subunit beta dehydratase"/>
    <property type="match status" value="1"/>
</dbReference>
<dbReference type="GO" id="GO:0004318">
    <property type="term" value="F:enoyl-[acyl-carrier-protein] reductase (NADH) activity"/>
    <property type="evidence" value="ECO:0007669"/>
    <property type="project" value="UniProtKB-UniRule"/>
</dbReference>
<dbReference type="InterPro" id="IPR001227">
    <property type="entry name" value="Ac_transferase_dom_sf"/>
</dbReference>
<evidence type="ECO:0000256" key="2">
    <source>
        <dbReference type="ARBA" id="ARBA00010009"/>
    </source>
</evidence>
<dbReference type="Gene3D" id="1.20.930.70">
    <property type="match status" value="1"/>
</dbReference>
<dbReference type="EC" id="2.3.1.39" evidence="8"/>
<feature type="domain" description="Malonyl-CoA:ACP transacylase (MAT)" evidence="30">
    <location>
        <begin position="1673"/>
        <end position="1997"/>
    </location>
</feature>
<dbReference type="FunFam" id="3.30.1120.100:FF:000001">
    <property type="entry name" value="Fatty acid synthase beta subunit dehydratase"/>
    <property type="match status" value="1"/>
</dbReference>
<evidence type="ECO:0000256" key="6">
    <source>
        <dbReference type="ARBA" id="ARBA00013167"/>
    </source>
</evidence>
<evidence type="ECO:0000256" key="10">
    <source>
        <dbReference type="ARBA" id="ARBA00022679"/>
    </source>
</evidence>
<keyword evidence="14 28" id="KW-0560">Oxidoreductase</keyword>
<comment type="catalytic activity">
    <reaction evidence="24">
        <text>a 2,3-saturated acyl-[ACP] + NAD(+) = a (2E)-enoyl-[ACP] + NADH + H(+)</text>
        <dbReference type="Rhea" id="RHEA:10240"/>
        <dbReference type="Rhea" id="RHEA-COMP:9925"/>
        <dbReference type="Rhea" id="RHEA-COMP:9926"/>
        <dbReference type="ChEBI" id="CHEBI:15378"/>
        <dbReference type="ChEBI" id="CHEBI:57540"/>
        <dbReference type="ChEBI" id="CHEBI:57945"/>
        <dbReference type="ChEBI" id="CHEBI:78784"/>
        <dbReference type="ChEBI" id="CHEBI:78785"/>
        <dbReference type="EC" id="1.3.1.9"/>
    </reaction>
</comment>
<evidence type="ECO:0000256" key="1">
    <source>
        <dbReference type="ARBA" id="ARBA00001055"/>
    </source>
</evidence>
<comment type="similarity">
    <text evidence="2 28">Belongs to the fungal fatty acid synthetase subunit beta family.</text>
</comment>
<evidence type="ECO:0000256" key="9">
    <source>
        <dbReference type="ARBA" id="ARBA00022516"/>
    </source>
</evidence>
<dbReference type="InterPro" id="IPR041099">
    <property type="entry name" value="FAS1_N"/>
</dbReference>
<dbReference type="InterPro" id="IPR014043">
    <property type="entry name" value="Acyl_transferase_dom"/>
</dbReference>
<evidence type="ECO:0000256" key="16">
    <source>
        <dbReference type="ARBA" id="ARBA00023098"/>
    </source>
</evidence>
<dbReference type="InterPro" id="IPR039569">
    <property type="entry name" value="FAS1-like_DH_region"/>
</dbReference>
<comment type="catalytic activity">
    <reaction evidence="25">
        <text>holo-[ACP] + acetyl-CoA = acetyl-[ACP] + CoA</text>
        <dbReference type="Rhea" id="RHEA:41788"/>
        <dbReference type="Rhea" id="RHEA-COMP:9621"/>
        <dbReference type="Rhea" id="RHEA-COMP:9685"/>
        <dbReference type="ChEBI" id="CHEBI:57287"/>
        <dbReference type="ChEBI" id="CHEBI:57288"/>
        <dbReference type="ChEBI" id="CHEBI:64479"/>
        <dbReference type="ChEBI" id="CHEBI:78446"/>
        <dbReference type="EC" id="2.3.1.38"/>
    </reaction>
</comment>
<dbReference type="EC" id="4.2.1.59" evidence="6"/>
<sequence>METGFATPHVQTTPRPLTLQHGSLEHTVLIPNTSFLLATQLRDSFHSTLPTPTEGFDLVEEPSSVTELVARFLGHVAAAAKQESGVYEEVLRTVLAEFEARFLNGNEVHAVATTLPGDAEKHRLVIKNYYLARTLLSKTIKPHPAALFRNNTSNIYAVFGGQGNIEEYFDELRDTYDLYGALVSEFVEFMAAVLGKLARDPKAAGVYSKGMDVMTWLNDAESTPELDYMVSAPVSLPLIGVTQLAHYAVACKILGRNPGEFKDYLSGTSGHSQGIITAVAVARSSSWESFYKECAVAVTMLFWIGCRAQQTYPTTALPPSALQDSLGAGEGTPTPMLSIRDLRVKDVQAHIDATNQHLPEDRHIAIALINGPRNVVVTGPPQSLYGLNLRLRKVKAPAGLEQGRVPYSERKQRFVNRFLPISVPFHSKYLQGSCEETILSDLQGLDFEGDMTIPVYHTGSGADLREFKDVKRELVEMICHQVVNWETATKFPGAKAIIDFGPGGMSGLGALTHRNKDGTGVRVILAGALEGNNAEMGFKPELFDRSEQAVKVAVDWLKEYQPRLVKNKAGRIYVDTPFSRLLGKPPVMVAGMTPSTVPASFISATMNAGYHIELAGGGYYSPAAMTAAVKEIEDNTPPGSGITINIIYINPRTYQWQMPLVKTLRDSGYRIEGVTVAAGIPSIEIANDLVATLGLKHISFKPGSADAIQQVINIAKANPHFPIIMQWTGGRAGGHHSFEDFHAPMLSMYSAVRRCPNIVLVAGSGFGGADDTLPYLTGQWALDYNHPPMPFDGVLFASRVMTAMEAKTSTGAKQAIVDAPGLVDSEWEKTYKGPAGGVITVRSELGEPIHKLATRGIVFWKEMDDTIFNLPKEKRVAALKVKKDYIIKKLNADYQKVWFGRSEADNQPCDLEDMTYAEVVRRMVELMYVKHQGRWIDKSHRNLTGDFLRRVEERFTHEEGKPSFLQSFEALNQPFEVVDKFFEAYPEAKSQLMNTQDCQHFLTLSQRRGQKPVPFIPILDENFEVWFKKDSLWQSEDLEAVVDQDIGRIAVLQGPMAVKWASKVDEPIAEILDGVHDGHIKSLKELYYNNDESKIPTVEYFGGAVIEEVEQELNDFFTTKEEAGKTIYNLSASSTNGALPEAKKWLELLSGPSYSWRRALLTSDVFVQGTKIQENPMKRIFGPRYGQQVQVADDCIVVSELRNGELVPAAEAKRDGDNISVVMYENRTIDGQVAELKFLFTYHPEVGYAPIHEVMEGRNDRIKEFYWRLWFGQEKFDIDSKVTDVFEGGKATVQAEAIKEFCHVVGNQSETYVARPGKTVQAPMDFAIVVGWKAITKAIFPKAIDGDLLKLVHLSNGFRMIPGAQPLKAGDEVETNATINAVINNESGKLVEVTGTITRAGEPVMEVVTQFLYRGVFNDFENTFQRTTEKPMEITISSTKDLAVLQSKEWFHLEDDHELLGQTLTFRLNSLVRFKNKTVFSHVETKGQVYLQLPTKEVIQVASVEYEAGVSHGNPVIDYLQRHGRPIEQPVAFENGGYSVTPSPDVLSSLSVAPPSNSPYAQISSDYNPIHVNPYFAKYALLPGTITHGMWSSASCRRFVETFAAENRPERVSYYEVKFLGMVLPNTRLETKLSHTGMMNGRKIIKVETFNQETQEKVLEGVAEVDQAKTAYVCTGQGSQEQGMGMELYDASPVARAIWDRADAHFLANYGFSILNIVRNNPKEFTVHFGGPKGKAIRQNYMSMVYDTVEADGTTKSLPIFKGIDENTSFYTFQHPTGLLSATQFTQPALTLMEKAAFEDMKDKGLVQQGCSFAGHSLGEYSALACIGDVLPIESLIDVVFYRGMTMQVAVARDAEGRSEYGMCAVNPSRISKTLNETALRFIVDHISSQTGRLLEIVNFNVENQQYVAAGELLALDTLANVLNVLKMQKIDLDKLMEQLSIEDVKKHLSEIVAECAKKSEEKKAKNGGVMKPERGFATIPLPGIDVPFHSSFLRNGVKPFRGFLGKKILRTRIDPSNLVGKYIPNVTAKPFQISKEYFEEVYKLTGSPKLGAILKDWEKYENA</sequence>
<dbReference type="Gene3D" id="3.30.70.3330">
    <property type="match status" value="1"/>
</dbReference>
<comment type="catalytic activity">
    <reaction evidence="23">
        <text>(9Z)-octadecenoyl-[ACP] + H2O = (9Z)-octadecenoate + holo-[ACP] + H(+)</text>
        <dbReference type="Rhea" id="RHEA:15057"/>
        <dbReference type="Rhea" id="RHEA-COMP:9685"/>
        <dbReference type="Rhea" id="RHEA-COMP:9924"/>
        <dbReference type="ChEBI" id="CHEBI:15377"/>
        <dbReference type="ChEBI" id="CHEBI:15378"/>
        <dbReference type="ChEBI" id="CHEBI:30823"/>
        <dbReference type="ChEBI" id="CHEBI:64479"/>
        <dbReference type="ChEBI" id="CHEBI:78783"/>
        <dbReference type="EC" id="3.1.2.14"/>
    </reaction>
</comment>
<dbReference type="EMBL" id="BACD03000059">
    <property type="protein sequence ID" value="GAO52093.1"/>
    <property type="molecule type" value="Genomic_DNA"/>
</dbReference>
<dbReference type="InterPro" id="IPR050830">
    <property type="entry name" value="Fungal_FAS"/>
</dbReference>
<dbReference type="Pfam" id="PF22235">
    <property type="entry name" value="FAS1_thioest_ins"/>
    <property type="match status" value="1"/>
</dbReference>
<dbReference type="InterPro" id="IPR003965">
    <property type="entry name" value="Fatty_acid_synthase"/>
</dbReference>
<dbReference type="GO" id="GO:0004312">
    <property type="term" value="F:fatty acid synthase activity"/>
    <property type="evidence" value="ECO:0007669"/>
    <property type="project" value="InterPro"/>
</dbReference>
<feature type="active site" description="For malonyltransferase activity" evidence="29">
    <location>
        <position position="1817"/>
    </location>
</feature>
<evidence type="ECO:0000256" key="29">
    <source>
        <dbReference type="PIRSR" id="PIRSR005562-1"/>
    </source>
</evidence>
<dbReference type="Pfam" id="PF16073">
    <property type="entry name" value="SAT"/>
    <property type="match status" value="1"/>
</dbReference>
<evidence type="ECO:0000256" key="18">
    <source>
        <dbReference type="ARBA" id="ARBA00023239"/>
    </source>
</evidence>
<dbReference type="SUPFAM" id="SSF52151">
    <property type="entry name" value="FabD/lysophospholipase-like"/>
    <property type="match status" value="2"/>
</dbReference>
<comment type="function">
    <text evidence="26">Fatty acid synthetase catalyzes the formation of long-chain fatty acids from acetyl-CoA, malonyl-CoA and NADPH. The beta subunit contains domains for: [acyl-carrier-protein] acetyltransferase and malonyltransferase, S-acyl fatty acid synthase thioesterase, enoyl-[acyl-carrier-protein] reductase, and 3-hydroxypalmitoyl-[acyl-carrier-protein] dehydratase.</text>
</comment>
<dbReference type="Gene3D" id="3.20.20.70">
    <property type="entry name" value="Aldolase class I"/>
    <property type="match status" value="2"/>
</dbReference>
<evidence type="ECO:0000256" key="8">
    <source>
        <dbReference type="ARBA" id="ARBA00013258"/>
    </source>
</evidence>
<dbReference type="GO" id="GO:0016297">
    <property type="term" value="F:fatty acyl-[ACP] hydrolase activity"/>
    <property type="evidence" value="ECO:0007669"/>
    <property type="project" value="UniProtKB-EC"/>
</dbReference>
<keyword evidence="18" id="KW-0456">Lyase</keyword>
<dbReference type="SUPFAM" id="SSF54637">
    <property type="entry name" value="Thioesterase/thiol ester dehydrase-isomerase"/>
    <property type="match status" value="2"/>
</dbReference>
<dbReference type="GO" id="GO:0004314">
    <property type="term" value="F:[acyl-carrier-protein] S-malonyltransferase activity"/>
    <property type="evidence" value="ECO:0007669"/>
    <property type="project" value="UniProtKB-EC"/>
</dbReference>
<comment type="catalytic activity">
    <reaction evidence="21">
        <text>acetyl-CoA + n malonyl-CoA + 2n NADPH + 4n H(+) = a long-chain-acyl-CoA + n CoA + n CO2 + 2n NADP(+).</text>
        <dbReference type="EC" id="2.3.1.86"/>
    </reaction>
</comment>
<dbReference type="CDD" id="cd03447">
    <property type="entry name" value="FAS_MaoC"/>
    <property type="match status" value="1"/>
</dbReference>
<dbReference type="GO" id="GO:0006633">
    <property type="term" value="P:fatty acid biosynthetic process"/>
    <property type="evidence" value="ECO:0007669"/>
    <property type="project" value="UniProtKB-KW"/>
</dbReference>
<dbReference type="Pfam" id="PF17951">
    <property type="entry name" value="FAS_meander"/>
    <property type="match status" value="1"/>
</dbReference>
<dbReference type="GO" id="GO:0005835">
    <property type="term" value="C:fatty acid synthase complex"/>
    <property type="evidence" value="ECO:0007669"/>
    <property type="project" value="UniProtKB-UniRule"/>
</dbReference>
<dbReference type="InterPro" id="IPR013785">
    <property type="entry name" value="Aldolase_TIM"/>
</dbReference>
<evidence type="ECO:0000256" key="19">
    <source>
        <dbReference type="ARBA" id="ARBA00023268"/>
    </source>
</evidence>